<evidence type="ECO:0000256" key="1">
    <source>
        <dbReference type="ARBA" id="ARBA00022737"/>
    </source>
</evidence>
<dbReference type="PROSITE" id="PS50088">
    <property type="entry name" value="ANK_REPEAT"/>
    <property type="match status" value="4"/>
</dbReference>
<evidence type="ECO:0000256" key="2">
    <source>
        <dbReference type="ARBA" id="ARBA00023043"/>
    </source>
</evidence>
<dbReference type="EMBL" id="MLJW01000011">
    <property type="protein sequence ID" value="OIR14707.1"/>
    <property type="molecule type" value="Genomic_DNA"/>
</dbReference>
<protein>
    <submittedName>
        <fullName evidence="3">Ankyrin repeat protein</fullName>
    </submittedName>
</protein>
<organism evidence="3">
    <name type="scientific">mine drainage metagenome</name>
    <dbReference type="NCBI Taxonomy" id="410659"/>
    <lineage>
        <taxon>unclassified sequences</taxon>
        <taxon>metagenomes</taxon>
        <taxon>ecological metagenomes</taxon>
    </lineage>
</organism>
<dbReference type="Gene3D" id="1.25.40.20">
    <property type="entry name" value="Ankyrin repeat-containing domain"/>
    <property type="match status" value="2"/>
</dbReference>
<dbReference type="PANTHER" id="PTHR24173">
    <property type="entry name" value="ANKYRIN REPEAT CONTAINING"/>
    <property type="match status" value="1"/>
</dbReference>
<dbReference type="InterPro" id="IPR002110">
    <property type="entry name" value="Ankyrin_rpt"/>
</dbReference>
<dbReference type="AlphaFoldDB" id="A0A1J5T3I5"/>
<keyword evidence="1" id="KW-0677">Repeat</keyword>
<comment type="caution">
    <text evidence="3">The sequence shown here is derived from an EMBL/GenBank/DDBJ whole genome shotgun (WGS) entry which is preliminary data.</text>
</comment>
<dbReference type="PROSITE" id="PS50297">
    <property type="entry name" value="ANK_REP_REGION"/>
    <property type="match status" value="4"/>
</dbReference>
<dbReference type="SMART" id="SM00248">
    <property type="entry name" value="ANK"/>
    <property type="match status" value="5"/>
</dbReference>
<dbReference type="SUPFAM" id="SSF48403">
    <property type="entry name" value="Ankyrin repeat"/>
    <property type="match status" value="1"/>
</dbReference>
<dbReference type="PANTHER" id="PTHR24173:SF74">
    <property type="entry name" value="ANKYRIN REPEAT DOMAIN-CONTAINING PROTEIN 16"/>
    <property type="match status" value="1"/>
</dbReference>
<evidence type="ECO:0000313" key="3">
    <source>
        <dbReference type="EMBL" id="OIR14707.1"/>
    </source>
</evidence>
<dbReference type="Pfam" id="PF12796">
    <property type="entry name" value="Ank_2"/>
    <property type="match status" value="2"/>
</dbReference>
<proteinExistence type="predicted"/>
<dbReference type="PRINTS" id="PR01415">
    <property type="entry name" value="ANKYRIN"/>
</dbReference>
<reference evidence="3" key="1">
    <citation type="submission" date="2016-10" db="EMBL/GenBank/DDBJ databases">
        <title>Sequence of Gallionella enrichment culture.</title>
        <authorList>
            <person name="Poehlein A."/>
            <person name="Muehling M."/>
            <person name="Daniel R."/>
        </authorList>
    </citation>
    <scope>NUCLEOTIDE SEQUENCE</scope>
</reference>
<accession>A0A1J5T3I5</accession>
<sequence>MNPRILNLLGGDEDLYPHMLEEKFPRVFNKLLDLWETPHIEQYLQDLMVDKRGGTREGFPIEAAGEIIRLGNYLHALHNHGKKINAWDDIPEYKRQELVQYGYDFTGHGLLQSVDDNNQNAVQIFLSCGVDLEVRDDRNWTPLMVSAFNGNLDFARLLIKCGARVATRDRNGYTPLHWAAYNGHVDVLKLLIEKGAEPDTRSHTGWTPLMQAATRGHLIACAYLIFRNADVNSATTDGWTSLHKASNNGHTEVVKLLLSKGASCFAKYQDGSTPLDLAIKANHQDIVALLNQYAKSQAAPPPQTPGLHLEP</sequence>
<gene>
    <name evidence="3" type="ORF">GALL_45130</name>
</gene>
<keyword evidence="2" id="KW-0040">ANK repeat</keyword>
<dbReference type="InterPro" id="IPR036770">
    <property type="entry name" value="Ankyrin_rpt-contain_sf"/>
</dbReference>
<name>A0A1J5T3I5_9ZZZZ</name>